<reference evidence="10" key="1">
    <citation type="journal article" date="2023" name="Commun. Biol.">
        <title>Genome analysis of Parmales, the sister group of diatoms, reveals the evolutionary specialization of diatoms from phago-mixotrophs to photoautotrophs.</title>
        <authorList>
            <person name="Ban H."/>
            <person name="Sato S."/>
            <person name="Yoshikawa S."/>
            <person name="Yamada K."/>
            <person name="Nakamura Y."/>
            <person name="Ichinomiya M."/>
            <person name="Sato N."/>
            <person name="Blanc-Mathieu R."/>
            <person name="Endo H."/>
            <person name="Kuwata A."/>
            <person name="Ogata H."/>
        </authorList>
    </citation>
    <scope>NUCLEOTIDE SEQUENCE [LARGE SCALE GENOMIC DNA]</scope>
    <source>
        <strain evidence="10">NIES 3699</strain>
    </source>
</reference>
<dbReference type="CDD" id="cd01803">
    <property type="entry name" value="Ubl_ubiquitin"/>
    <property type="match status" value="1"/>
</dbReference>
<feature type="compositionally biased region" description="Polar residues" evidence="7">
    <location>
        <begin position="193"/>
        <end position="206"/>
    </location>
</feature>
<keyword evidence="5" id="KW-0832">Ubl conjugation</keyword>
<accession>A0A9W7KV81</accession>
<dbReference type="Gene3D" id="3.10.20.90">
    <property type="entry name" value="Phosphatidylinositol 3-kinase Catalytic Subunit, Chain A, domain 1"/>
    <property type="match status" value="1"/>
</dbReference>
<evidence type="ECO:0000256" key="4">
    <source>
        <dbReference type="ARBA" id="ARBA00022499"/>
    </source>
</evidence>
<evidence type="ECO:0000313" key="9">
    <source>
        <dbReference type="EMBL" id="GMI12516.1"/>
    </source>
</evidence>
<proteinExistence type="predicted"/>
<evidence type="ECO:0000313" key="10">
    <source>
        <dbReference type="Proteomes" id="UP001165160"/>
    </source>
</evidence>
<dbReference type="InterPro" id="IPR000626">
    <property type="entry name" value="Ubiquitin-like_dom"/>
</dbReference>
<dbReference type="EMBL" id="BRXX01000447">
    <property type="protein sequence ID" value="GMI12516.1"/>
    <property type="molecule type" value="Genomic_DNA"/>
</dbReference>
<evidence type="ECO:0000256" key="6">
    <source>
        <dbReference type="ARBA" id="ARBA00023242"/>
    </source>
</evidence>
<dbReference type="FunFam" id="3.10.20.90:FF:000158">
    <property type="entry name" value="Polyubiquitin 5"/>
    <property type="match status" value="1"/>
</dbReference>
<evidence type="ECO:0000256" key="5">
    <source>
        <dbReference type="ARBA" id="ARBA00022843"/>
    </source>
</evidence>
<keyword evidence="3" id="KW-0963">Cytoplasm</keyword>
<evidence type="ECO:0000259" key="8">
    <source>
        <dbReference type="PROSITE" id="PS50053"/>
    </source>
</evidence>
<dbReference type="Proteomes" id="UP001165160">
    <property type="component" value="Unassembled WGS sequence"/>
</dbReference>
<dbReference type="PROSITE" id="PS50053">
    <property type="entry name" value="UBIQUITIN_2"/>
    <property type="match status" value="1"/>
</dbReference>
<dbReference type="PANTHER" id="PTHR10666">
    <property type="entry name" value="UBIQUITIN"/>
    <property type="match status" value="1"/>
</dbReference>
<dbReference type="InterPro" id="IPR019954">
    <property type="entry name" value="Ubiquitin_CS"/>
</dbReference>
<dbReference type="GO" id="GO:0005737">
    <property type="term" value="C:cytoplasm"/>
    <property type="evidence" value="ECO:0007669"/>
    <property type="project" value="UniProtKB-SubCell"/>
</dbReference>
<dbReference type="InterPro" id="IPR050158">
    <property type="entry name" value="Ubiquitin_ubiquitin-like"/>
</dbReference>
<evidence type="ECO:0000256" key="1">
    <source>
        <dbReference type="ARBA" id="ARBA00004123"/>
    </source>
</evidence>
<protein>
    <recommendedName>
        <fullName evidence="8">Ubiquitin-like domain-containing protein</fullName>
    </recommendedName>
</protein>
<dbReference type="Pfam" id="PF00240">
    <property type="entry name" value="ubiquitin"/>
    <property type="match status" value="1"/>
</dbReference>
<dbReference type="InterPro" id="IPR019956">
    <property type="entry name" value="Ubiquitin_dom"/>
</dbReference>
<name>A0A9W7KV81_9STRA</name>
<dbReference type="AlphaFoldDB" id="A0A9W7KV81"/>
<keyword evidence="10" id="KW-1185">Reference proteome</keyword>
<dbReference type="GO" id="GO:0005634">
    <property type="term" value="C:nucleus"/>
    <property type="evidence" value="ECO:0007669"/>
    <property type="project" value="UniProtKB-SubCell"/>
</dbReference>
<dbReference type="PROSITE" id="PS00299">
    <property type="entry name" value="UBIQUITIN_1"/>
    <property type="match status" value="1"/>
</dbReference>
<dbReference type="SUPFAM" id="SSF54236">
    <property type="entry name" value="Ubiquitin-like"/>
    <property type="match status" value="1"/>
</dbReference>
<keyword evidence="6" id="KW-0539">Nucleus</keyword>
<evidence type="ECO:0000256" key="3">
    <source>
        <dbReference type="ARBA" id="ARBA00022490"/>
    </source>
</evidence>
<feature type="region of interest" description="Disordered" evidence="7">
    <location>
        <begin position="181"/>
        <end position="206"/>
    </location>
</feature>
<evidence type="ECO:0000256" key="2">
    <source>
        <dbReference type="ARBA" id="ARBA00004496"/>
    </source>
</evidence>
<sequence>MTTSAEPGQSLALKKVTLFTSPLAYFQRTGSSSQQGLSLDVPLKQKDLCVDTLSVNVPASIGYSGVELGREEESDPMFDFGLGSKGEILSSLVGSNISLTVGGDGTEKTVTGIIVSVDKKKRPIGKSTHSDTFENVWYSLSVMDSDTFTVETIKIDDVITFKILDQYLQAEILKSLREKIKRRKPRQKPSGKTRININPTTRGESQDVNVGYVGNMKEWRCSYRLNIPKENKDWSSVNESSEDDVSSLATDSQVTLSVFGNVTNNTHEDWEDIELSLVPSEVTMLSTVKSNKNALAAIENARKSAASAGGGGMQLFVKTLTGKTITLDVESSDTIENAKQKIQDKEGIPPDQQRLIFAGKQLEDGRTLSDYNIQKESTLHLVLRLRGGPGGVSLNVQRSAPGSVRGGEDFEYESLSLRQCQMHDVVYQALNPVTIKGGESAMVPLGTKVLIGDRVLHYDPKESEVRVDKCIHMVNDSDTPFSPGDMSIFDDERFVSQVNFNPMLPGDDELIVYGEDAGVDINRGKEFDKGEVVKAQMLAEDGKTVGMRVSYIARGETTYTIKNCSNEKSVGKLYVDHTASHMHGGYVITTTEKCIKSTATFARYEFSLAPEQEIVFKVSEEAEYFVDTRMLTGLVHLSKQVPAFLNDGVLTQQVAGELQKYIDLCKLKEDLRLIRNGSASKAEVLKLKDTFTKNWLRVIIQESEKLYLIQSQIDEKKRSIARQQRSCQTITEIQSRLRENIKGLEKVSSNTATTKLLTRYLSDLNQQEDELLQGNKIIEKLTAEIYGHEQMTNGISVKIKEDCDKALLIVGGQEEYL</sequence>
<keyword evidence="4" id="KW-1017">Isopeptide bond</keyword>
<comment type="caution">
    <text evidence="9">The sequence shown here is derived from an EMBL/GenBank/DDBJ whole genome shotgun (WGS) entry which is preliminary data.</text>
</comment>
<evidence type="ECO:0000256" key="7">
    <source>
        <dbReference type="SAM" id="MobiDB-lite"/>
    </source>
</evidence>
<feature type="domain" description="Ubiquitin-like" evidence="8">
    <location>
        <begin position="313"/>
        <end position="388"/>
    </location>
</feature>
<gene>
    <name evidence="9" type="ORF">TrVE_jg5418</name>
</gene>
<dbReference type="InterPro" id="IPR029071">
    <property type="entry name" value="Ubiquitin-like_domsf"/>
</dbReference>
<organism evidence="9 10">
    <name type="scientific">Triparma verrucosa</name>
    <dbReference type="NCBI Taxonomy" id="1606542"/>
    <lineage>
        <taxon>Eukaryota</taxon>
        <taxon>Sar</taxon>
        <taxon>Stramenopiles</taxon>
        <taxon>Ochrophyta</taxon>
        <taxon>Bolidophyceae</taxon>
        <taxon>Parmales</taxon>
        <taxon>Triparmaceae</taxon>
        <taxon>Triparma</taxon>
    </lineage>
</organism>
<dbReference type="PRINTS" id="PR00348">
    <property type="entry name" value="UBIQUITIN"/>
</dbReference>
<dbReference type="SMART" id="SM00213">
    <property type="entry name" value="UBQ"/>
    <property type="match status" value="1"/>
</dbReference>
<feature type="compositionally biased region" description="Basic residues" evidence="7">
    <location>
        <begin position="181"/>
        <end position="191"/>
    </location>
</feature>
<comment type="subcellular location">
    <subcellularLocation>
        <location evidence="2">Cytoplasm</location>
    </subcellularLocation>
    <subcellularLocation>
        <location evidence="1">Nucleus</location>
    </subcellularLocation>
</comment>